<organism evidence="10 11">
    <name type="scientific">Gnomoniopsis smithogilvyi</name>
    <dbReference type="NCBI Taxonomy" id="1191159"/>
    <lineage>
        <taxon>Eukaryota</taxon>
        <taxon>Fungi</taxon>
        <taxon>Dikarya</taxon>
        <taxon>Ascomycota</taxon>
        <taxon>Pezizomycotina</taxon>
        <taxon>Sordariomycetes</taxon>
        <taxon>Sordariomycetidae</taxon>
        <taxon>Diaporthales</taxon>
        <taxon>Gnomoniaceae</taxon>
        <taxon>Gnomoniopsis</taxon>
    </lineage>
</organism>
<keyword evidence="5" id="KW-0206">Cytoskeleton</keyword>
<evidence type="ECO:0000256" key="7">
    <source>
        <dbReference type="SAM" id="MobiDB-lite"/>
    </source>
</evidence>
<dbReference type="PANTHER" id="PTHR23159:SF31">
    <property type="entry name" value="CENTROSOME-ASSOCIATED PROTEIN CEP250 ISOFORM X1"/>
    <property type="match status" value="1"/>
</dbReference>
<evidence type="ECO:0000259" key="9">
    <source>
        <dbReference type="Pfam" id="PF10495"/>
    </source>
</evidence>
<feature type="coiled-coil region" evidence="6">
    <location>
        <begin position="1242"/>
        <end position="1335"/>
    </location>
</feature>
<feature type="region of interest" description="Disordered" evidence="7">
    <location>
        <begin position="1"/>
        <end position="77"/>
    </location>
</feature>
<evidence type="ECO:0000256" key="2">
    <source>
        <dbReference type="ARBA" id="ARBA00022490"/>
    </source>
</evidence>
<feature type="compositionally biased region" description="Basic and acidic residues" evidence="7">
    <location>
        <begin position="1665"/>
        <end position="1675"/>
    </location>
</feature>
<evidence type="ECO:0000256" key="6">
    <source>
        <dbReference type="SAM" id="Coils"/>
    </source>
</evidence>
<dbReference type="GO" id="GO:0005815">
    <property type="term" value="C:microtubule organizing center"/>
    <property type="evidence" value="ECO:0007669"/>
    <property type="project" value="UniProtKB-SubCell"/>
</dbReference>
<evidence type="ECO:0000256" key="5">
    <source>
        <dbReference type="ARBA" id="ARBA00023212"/>
    </source>
</evidence>
<dbReference type="GO" id="GO:0005737">
    <property type="term" value="C:cytoplasm"/>
    <property type="evidence" value="ECO:0007669"/>
    <property type="project" value="UniProtKB-ARBA"/>
</dbReference>
<dbReference type="EMBL" id="JAPEVB010000005">
    <property type="protein sequence ID" value="KAJ4388124.1"/>
    <property type="molecule type" value="Genomic_DNA"/>
</dbReference>
<keyword evidence="3" id="KW-0597">Phosphoprotein</keyword>
<keyword evidence="11" id="KW-1185">Reference proteome</keyword>
<dbReference type="InterPro" id="IPR012943">
    <property type="entry name" value="Cnn_1N"/>
</dbReference>
<feature type="region of interest" description="Disordered" evidence="7">
    <location>
        <begin position="1636"/>
        <end position="1692"/>
    </location>
</feature>
<dbReference type="PANTHER" id="PTHR23159">
    <property type="entry name" value="CENTROSOMAL PROTEIN 2"/>
    <property type="match status" value="1"/>
</dbReference>
<evidence type="ECO:0000256" key="4">
    <source>
        <dbReference type="ARBA" id="ARBA00023054"/>
    </source>
</evidence>
<dbReference type="Gene3D" id="1.10.287.1490">
    <property type="match status" value="3"/>
</dbReference>
<evidence type="ECO:0000256" key="1">
    <source>
        <dbReference type="ARBA" id="ARBA00004267"/>
    </source>
</evidence>
<accession>A0A9W8YNK9</accession>
<dbReference type="InterPro" id="IPR019528">
    <property type="entry name" value="PACT_domain"/>
</dbReference>
<proteinExistence type="predicted"/>
<feature type="domain" description="Centrosomin N-terminal motif 1" evidence="8">
    <location>
        <begin position="176"/>
        <end position="249"/>
    </location>
</feature>
<keyword evidence="2" id="KW-0963">Cytoplasm</keyword>
<protein>
    <submittedName>
        <fullName evidence="10">Uncharacterized protein</fullName>
    </submittedName>
</protein>
<reference evidence="10" key="1">
    <citation type="submission" date="2022-10" db="EMBL/GenBank/DDBJ databases">
        <title>Tapping the CABI collections for fungal endophytes: first genome assemblies for Collariella, Neodidymelliopsis, Ascochyta clinopodiicola, Didymella pomorum, Didymosphaeria variabile, Neocosmospora piperis and Neocucurbitaria cava.</title>
        <authorList>
            <person name="Hill R."/>
        </authorList>
    </citation>
    <scope>NUCLEOTIDE SEQUENCE</scope>
    <source>
        <strain evidence="10">IMI 355082</strain>
    </source>
</reference>
<feature type="coiled-coil region" evidence="6">
    <location>
        <begin position="234"/>
        <end position="1033"/>
    </location>
</feature>
<gene>
    <name evidence="10" type="ORF">N0V93_008729</name>
</gene>
<name>A0A9W8YNK9_9PEZI</name>
<feature type="region of interest" description="Disordered" evidence="7">
    <location>
        <begin position="92"/>
        <end position="173"/>
    </location>
</feature>
<feature type="coiled-coil region" evidence="6">
    <location>
        <begin position="1129"/>
        <end position="1213"/>
    </location>
</feature>
<evidence type="ECO:0000313" key="11">
    <source>
        <dbReference type="Proteomes" id="UP001140453"/>
    </source>
</evidence>
<dbReference type="OrthoDB" id="10255000at2759"/>
<feature type="compositionally biased region" description="Polar residues" evidence="7">
    <location>
        <begin position="31"/>
        <end position="50"/>
    </location>
</feature>
<comment type="subcellular location">
    <subcellularLocation>
        <location evidence="1">Cytoplasm</location>
        <location evidence="1">Cytoskeleton</location>
        <location evidence="1">Microtubule organizing center</location>
    </subcellularLocation>
</comment>
<dbReference type="Pfam" id="PF10495">
    <property type="entry name" value="PACT_coil_coil"/>
    <property type="match status" value="1"/>
</dbReference>
<dbReference type="Pfam" id="PF07989">
    <property type="entry name" value="Cnn_1N"/>
    <property type="match status" value="1"/>
</dbReference>
<evidence type="ECO:0000256" key="3">
    <source>
        <dbReference type="ARBA" id="ARBA00022553"/>
    </source>
</evidence>
<evidence type="ECO:0000313" key="10">
    <source>
        <dbReference type="EMBL" id="KAJ4388124.1"/>
    </source>
</evidence>
<dbReference type="Proteomes" id="UP001140453">
    <property type="component" value="Unassembled WGS sequence"/>
</dbReference>
<keyword evidence="4 6" id="KW-0175">Coiled coil</keyword>
<feature type="domain" description="Pericentrin/AKAP-450 centrosomal targeting" evidence="9">
    <location>
        <begin position="1453"/>
        <end position="1547"/>
    </location>
</feature>
<sequence>MVQPGIGLDTPRTNLGDATYLSHRPDLDITQEPSFQSPSKEPNVFQSQRNGAGRPSLRTPRGNKNRAPFNDRINISNGLGGGEFTPLLKSATRNSARRRGGKENGLVTPGLGKIDEDMTPLHPGESSMYRSSREPSFLDRTPLPDADSDSTATTPLIMRRGKAGNGGPLQDGQQLSLREQENVIDKIEKENFGLKLKIHFLEDALRKTGPGFSEAALKENTELKVDKVTMQRELQRYKKYLTSAEKDLETYREQLAEMQELAKRKQGSHDHSTELDKLQRDLEDKDADIEDLQQQLRSDRENLDRVEKLQDEIGDLEAELREKERAISDRDDELDTLKAKVRQTDERGNDEVDKLRDEIDDLQADIREKDRIINEREDNLEDLQSRVQQAEDKAKNAQIRMIELEEKAQASGKLREAKETIEDLEANARDLERQVEDMKEKLEEAQAERELAEANLEELQEEMANKSVVTKGLPRQLEEKVVRLQDEVETVRHEYDTLEQKFNEKQQEIDDLRFKLKESRQERDASENQRRSLATRMEELKADLNSRSDEKNLLQSRHDALTAESASLQRDVARLQKTVSEVQGDIERERQHAMDIEKDIRVQYRVEIEKLNNEISDLQAEVRERENLYDNDSEKWETERHNLESERSRAEERVLGLQKTIEKLREAEGSLNNKESKLQGALQSETERHHKEEAVLSRQIDDLQEDLSSRQQMLEDLRNELSAVRDELRQAQLDHQTEVQKVEGLEDEVEVLQATLDEESEKSAQEIETLTKECDDLRRELRELRRSSESIRANTDSSRQTADLNAKAIERLEKQVDEYRLSLSKATQEKRSSDRECGDLRQQLNELRRLSDSAKASTSASRDAAEFNARTIERLEKQVIEYKSDLVRAQKDKTDFQEQLSKVRTELHSVSSRLAETEAERDEIDAELQRSKKQDDTFQIDQERITLRATKVRLEHEIRRLKEENRSLTEQRDSLEKTIEDELDKAEAEEDRLNQEILSLKTKASQLADNQDALKARRTIRDLGRKIEDYQLQLAQATIPIDNLDGNSELSLIKRDLTAARKKELEFMQKESDHKSVVRGLKRQIGDLERRIHEADISRLVQSPSDNASARKAEISELRHQLSVAHQSIHDLKRDLRDSERSAASMEQEVRQRLDEVEDEKIALEQALDDAQQAADEAHMDLQVAIEKYKSKADKYKKERDSMANKLADVKRKHVNDTITSVASTADSEMTREERHDLYEILRKTQIDADALEREVREHKEALTELAELEKSLRVKLDRARSERAQYRSDVEKLQREMKSLNTKSTDVVKLQRNIKSLKRAKKDAEAIAKAAMAQASVARARFTVSTFPPVNGISSKGKERDMDLSTQYNILPPQSSNYQPPRVVEVEDDADEEDDDDLVVGDDNAARVIHFKDDNDTQMHTDTIVRAAEAAERQHVKQMRSMAVQMEWMQARWQRELRMRDDAAFAKQFLISEMNIKDQVNEHDLLKLETLTKQLRLKHQISFPNLPISTKGQMPHSTSNTPAQALKRATNAVRFMVRLRIAAREWRKQEELRKLLVSKWDEYEKHPVGVVSGGTKKPPMSAVPSAPPPFVNGGGIKKPAPAFTSAPTFFGGAGIKKPVTTTTASSSKFTAFVNDGSKRKRSGEDSELDEVESSAAPLEFDVDSSSREREERMAQDFGELDGTEAFSVDSM</sequence>
<evidence type="ECO:0000259" key="8">
    <source>
        <dbReference type="Pfam" id="PF07989"/>
    </source>
</evidence>
<comment type="caution">
    <text evidence="10">The sequence shown here is derived from an EMBL/GenBank/DDBJ whole genome shotgun (WGS) entry which is preliminary data.</text>
</comment>